<organism evidence="1">
    <name type="scientific">Mimiviridae sp. ChoanoV1</name>
    <dbReference type="NCBI Taxonomy" id="2596887"/>
    <lineage>
        <taxon>Viruses</taxon>
        <taxon>Varidnaviria</taxon>
        <taxon>Bamfordvirae</taxon>
        <taxon>Nucleocytoviricota</taxon>
        <taxon>Megaviricetes</taxon>
        <taxon>Imitervirales</taxon>
        <taxon>Schizomimiviridae</taxon>
    </lineage>
</organism>
<name>A0A5B8IF89_9VIRU</name>
<reference evidence="1" key="1">
    <citation type="submission" date="2018-11" db="EMBL/GenBank/DDBJ databases">
        <title>A distinct lineage of giant viruses engineers rhodopsin photosystems in predatory marine eukaryotes.</title>
        <authorList>
            <person name="Needham D.M."/>
            <person name="Yoshizawa S."/>
            <person name="Hosaka T."/>
            <person name="Poirier C."/>
            <person name="Choi C.-J."/>
            <person name="Hehenberger E."/>
            <person name="Irwin N.A.T."/>
            <person name="Wilken S."/>
            <person name="Yung C.-M."/>
            <person name="Bachy C."/>
            <person name="Kurihara R."/>
            <person name="Nakajima Y."/>
            <person name="Kojima K."/>
            <person name="Kimura-Someya T."/>
            <person name="Leonard G."/>
            <person name="Malmstrom R.R."/>
            <person name="Mende D."/>
            <person name="Olson D.K."/>
            <person name="Sudo Y."/>
            <person name="Sudek S."/>
            <person name="Richards T.A."/>
            <person name="DeLong E.F."/>
            <person name="Keeling P.J."/>
            <person name="Santoro A.E."/>
            <person name="Shirouzu M."/>
            <person name="Iwasaki W."/>
            <person name="Worden A.Z."/>
        </authorList>
    </citation>
    <scope>NUCLEOTIDE SEQUENCE</scope>
</reference>
<evidence type="ECO:0000313" key="1">
    <source>
        <dbReference type="EMBL" id="QDY52058.1"/>
    </source>
</evidence>
<accession>A0A5B8IF89</accession>
<protein>
    <submittedName>
        <fullName evidence="1">Uncharacterized protein</fullName>
    </submittedName>
</protein>
<proteinExistence type="predicted"/>
<sequence>MDSELVQNILKNRKENKLQSKEEITNDIQVVVYQVYRDVINYESNKINLQNTLEKLQNYKYCKEILDLKKGDYIRYLNSKYFYDIKLNLGGFVENIQGNLINVLVNNKFYKIRYDKNEIFIRLKDEDLLKLDIVELLEKN</sequence>
<dbReference type="EMBL" id="MK250087">
    <property type="protein sequence ID" value="QDY52058.1"/>
    <property type="molecule type" value="Genomic_DNA"/>
</dbReference>
<gene>
    <name evidence="1" type="ORF">3_37</name>
</gene>